<sequence>LRARTPGSDRIAIIIPYLGSLLPPYFQLFAFAASGSADLVDFLIVVSDETKNLPNYDPTLPSNVKIVNVGGLEEMAKLHARVALVNEDGSDRDNLTSMDPPSLIQTLTRQLEKHPYQLVEFKPAYGHIFRDFLEGYSHWGYADLDMIFGDLAEWISSDELDDFDITTYSHGDQASVYLRGQFTIHKNNVLVNNVWRACEHLSKLDERYGEGKKYRFESAEGCYSYAVLQRDDIRVKYAVKAMTDFNKADPAQEHGIMLAERRGGGLVLYKASEMDKSGSVFRSMDPEDLYSGRARGVDLYRDVGDMEPVFAFKEVDKELPNRGRGCMFWAPTTYQRDICVLDVDASHTIKLIGGKLYKQKWEKFKFPEGVVSAPFFHFQEWKRKYRVSQFAGLGGGRGGQRKFILMTEGLAAFGAGGKMDLEKLEEEKVMWPTHNKPRYPLPPNLYCSSFESVRADNDGKKTVHCVDYISWFDQEKTEILQWPRSPVGTTLGTTTLSIVVDLPDLSESGAVSKERLKSAMDSIKNWRNKPVILAIHVKENVSKSALLSLLHANGLNEIDEILCAVVRTAKYNRKR</sequence>
<dbReference type="InterPro" id="IPR046733">
    <property type="entry name" value="DUF6625"/>
</dbReference>
<evidence type="ECO:0000313" key="2">
    <source>
        <dbReference type="Proteomes" id="UP001165082"/>
    </source>
</evidence>
<dbReference type="OrthoDB" id="2110753at2759"/>
<feature type="non-terminal residue" evidence="1">
    <location>
        <position position="1"/>
    </location>
</feature>
<proteinExistence type="predicted"/>
<name>A0A9W7FXM4_9STRA</name>
<dbReference type="Proteomes" id="UP001165082">
    <property type="component" value="Unassembled WGS sequence"/>
</dbReference>
<dbReference type="AlphaFoldDB" id="A0A9W7FXM4"/>
<organism evidence="1 2">
    <name type="scientific">Triparma retinervis</name>
    <dbReference type="NCBI Taxonomy" id="2557542"/>
    <lineage>
        <taxon>Eukaryota</taxon>
        <taxon>Sar</taxon>
        <taxon>Stramenopiles</taxon>
        <taxon>Ochrophyta</taxon>
        <taxon>Bolidophyceae</taxon>
        <taxon>Parmales</taxon>
        <taxon>Triparmaceae</taxon>
        <taxon>Triparma</taxon>
    </lineage>
</organism>
<protein>
    <submittedName>
        <fullName evidence="1">Uncharacterized protein</fullName>
    </submittedName>
</protein>
<gene>
    <name evidence="1" type="ORF">TrRE_jg123</name>
</gene>
<accession>A0A9W7FXM4</accession>
<dbReference type="Pfam" id="PF20330">
    <property type="entry name" value="DUF6625"/>
    <property type="match status" value="1"/>
</dbReference>
<keyword evidence="2" id="KW-1185">Reference proteome</keyword>
<dbReference type="EMBL" id="BRXZ01008420">
    <property type="protein sequence ID" value="GMI26016.1"/>
    <property type="molecule type" value="Genomic_DNA"/>
</dbReference>
<reference evidence="1" key="1">
    <citation type="submission" date="2022-07" db="EMBL/GenBank/DDBJ databases">
        <title>Genome analysis of Parmales, a sister group of diatoms, reveals the evolutionary specialization of diatoms from phago-mixotrophs to photoautotrophs.</title>
        <authorList>
            <person name="Ban H."/>
            <person name="Sato S."/>
            <person name="Yoshikawa S."/>
            <person name="Kazumasa Y."/>
            <person name="Nakamura Y."/>
            <person name="Ichinomiya M."/>
            <person name="Saitoh K."/>
            <person name="Sato N."/>
            <person name="Blanc-Mathieu R."/>
            <person name="Endo H."/>
            <person name="Kuwata A."/>
            <person name="Ogata H."/>
        </authorList>
    </citation>
    <scope>NUCLEOTIDE SEQUENCE</scope>
</reference>
<comment type="caution">
    <text evidence="1">The sequence shown here is derived from an EMBL/GenBank/DDBJ whole genome shotgun (WGS) entry which is preliminary data.</text>
</comment>
<evidence type="ECO:0000313" key="1">
    <source>
        <dbReference type="EMBL" id="GMI26016.1"/>
    </source>
</evidence>